<keyword evidence="5 10" id="KW-1133">Transmembrane helix</keyword>
<dbReference type="Proteomes" id="UP000189935">
    <property type="component" value="Chromosome I"/>
</dbReference>
<dbReference type="PANTHER" id="PTHR11351">
    <property type="entry name" value="ACYL-COA DESATURASE"/>
    <property type="match status" value="1"/>
</dbReference>
<feature type="transmembrane region" description="Helical" evidence="10">
    <location>
        <begin position="190"/>
        <end position="210"/>
    </location>
</feature>
<dbReference type="AlphaFoldDB" id="A0A1M6RPF3"/>
<evidence type="ECO:0000256" key="2">
    <source>
        <dbReference type="ARBA" id="ARBA00008749"/>
    </source>
</evidence>
<sequence>MGKLVRRVQRSINFEPGSTAFNGIHFGGTPAVIKRIENSILIGIPLIGSVIAIEHMSRCGLSLIDLSAFLIFYLFVGLGTALGLHRYFSHRSFDTTPVIAFLLGAFGSMAFQGSVLRWVIDHRRHHSHTDEFGDVHSPYVDPWGQEKGGLRGLLYAHLGWMFDCTTTDVQVYGAGLEKDRLVMFLSRTHWIWPVLSLALPYCFGFVFGGIEAAWSALLIGGCLRTTVLHNVVWSVNSIGHRFGSEEFKQGNGSKNNFFIALLTFGDGWHNNHHCFPRSAFHGLSAREIDVNGWLITQLERFGLVWNVVRIPGNRIEAARTAAGSSFKHA</sequence>
<keyword evidence="4" id="KW-0276">Fatty acid metabolism</keyword>
<feature type="domain" description="Fatty acid desaturase" evidence="11">
    <location>
        <begin position="70"/>
        <end position="284"/>
    </location>
</feature>
<dbReference type="InterPro" id="IPR015876">
    <property type="entry name" value="Acyl-CoA_DS"/>
</dbReference>
<accession>A0A1M6RPF3</accession>
<dbReference type="PANTHER" id="PTHR11351:SF3">
    <property type="entry name" value="BLL4393 PROTEIN"/>
    <property type="match status" value="1"/>
</dbReference>
<dbReference type="EMBL" id="LT670844">
    <property type="protein sequence ID" value="SHK34323.1"/>
    <property type="molecule type" value="Genomic_DNA"/>
</dbReference>
<evidence type="ECO:0000256" key="1">
    <source>
        <dbReference type="ARBA" id="ARBA00004141"/>
    </source>
</evidence>
<comment type="subcellular location">
    <subcellularLocation>
        <location evidence="1">Membrane</location>
        <topology evidence="1">Multi-pass membrane protein</topology>
    </subcellularLocation>
</comment>
<feature type="transmembrane region" description="Helical" evidence="10">
    <location>
        <begin position="99"/>
        <end position="120"/>
    </location>
</feature>
<protein>
    <submittedName>
        <fullName evidence="12">Delta-9 acyl-phospholipid desaturase</fullName>
    </submittedName>
</protein>
<evidence type="ECO:0000313" key="12">
    <source>
        <dbReference type="EMBL" id="SHK34323.1"/>
    </source>
</evidence>
<keyword evidence="3 10" id="KW-0812">Transmembrane</keyword>
<keyword evidence="9 10" id="KW-0472">Membrane</keyword>
<evidence type="ECO:0000256" key="6">
    <source>
        <dbReference type="ARBA" id="ARBA00023002"/>
    </source>
</evidence>
<organism evidence="12 13">
    <name type="scientific">Bradyrhizobium lablabi</name>
    <dbReference type="NCBI Taxonomy" id="722472"/>
    <lineage>
        <taxon>Bacteria</taxon>
        <taxon>Pseudomonadati</taxon>
        <taxon>Pseudomonadota</taxon>
        <taxon>Alphaproteobacteria</taxon>
        <taxon>Hyphomicrobiales</taxon>
        <taxon>Nitrobacteraceae</taxon>
        <taxon>Bradyrhizobium</taxon>
    </lineage>
</organism>
<dbReference type="Pfam" id="PF00487">
    <property type="entry name" value="FA_desaturase"/>
    <property type="match status" value="1"/>
</dbReference>
<evidence type="ECO:0000256" key="7">
    <source>
        <dbReference type="ARBA" id="ARBA00023004"/>
    </source>
</evidence>
<keyword evidence="6" id="KW-0560">Oxidoreductase</keyword>
<keyword evidence="7" id="KW-0408">Iron</keyword>
<proteinExistence type="inferred from homology"/>
<dbReference type="GO" id="GO:0016020">
    <property type="term" value="C:membrane"/>
    <property type="evidence" value="ECO:0007669"/>
    <property type="project" value="UniProtKB-SubCell"/>
</dbReference>
<evidence type="ECO:0000256" key="10">
    <source>
        <dbReference type="SAM" id="Phobius"/>
    </source>
</evidence>
<dbReference type="GO" id="GO:0016717">
    <property type="term" value="F:oxidoreductase activity, acting on paired donors, with oxidation of a pair of donors resulting in the reduction of molecular oxygen to two molecules of water"/>
    <property type="evidence" value="ECO:0007669"/>
    <property type="project" value="InterPro"/>
</dbReference>
<evidence type="ECO:0000256" key="3">
    <source>
        <dbReference type="ARBA" id="ARBA00022692"/>
    </source>
</evidence>
<dbReference type="InterPro" id="IPR005804">
    <property type="entry name" value="FA_desaturase_dom"/>
</dbReference>
<gene>
    <name evidence="12" type="ORF">SAMN05444159_3037</name>
</gene>
<name>A0A1M6RPF3_9BRAD</name>
<dbReference type="CDD" id="cd03505">
    <property type="entry name" value="Delta9-FADS-like"/>
    <property type="match status" value="1"/>
</dbReference>
<dbReference type="GO" id="GO:0006631">
    <property type="term" value="P:fatty acid metabolic process"/>
    <property type="evidence" value="ECO:0007669"/>
    <property type="project" value="UniProtKB-KW"/>
</dbReference>
<reference evidence="12 13" key="1">
    <citation type="submission" date="2016-11" db="EMBL/GenBank/DDBJ databases">
        <authorList>
            <person name="Jaros S."/>
            <person name="Januszkiewicz K."/>
            <person name="Wedrychowicz H."/>
        </authorList>
    </citation>
    <scope>NUCLEOTIDE SEQUENCE [LARGE SCALE GENOMIC DNA]</scope>
    <source>
        <strain evidence="12 13">GAS499</strain>
    </source>
</reference>
<feature type="transmembrane region" description="Helical" evidence="10">
    <location>
        <begin position="66"/>
        <end position="87"/>
    </location>
</feature>
<evidence type="ECO:0000259" key="11">
    <source>
        <dbReference type="Pfam" id="PF00487"/>
    </source>
</evidence>
<evidence type="ECO:0000313" key="13">
    <source>
        <dbReference type="Proteomes" id="UP000189935"/>
    </source>
</evidence>
<evidence type="ECO:0000256" key="4">
    <source>
        <dbReference type="ARBA" id="ARBA00022832"/>
    </source>
</evidence>
<keyword evidence="8" id="KW-0443">Lipid metabolism</keyword>
<evidence type="ECO:0000256" key="9">
    <source>
        <dbReference type="ARBA" id="ARBA00023136"/>
    </source>
</evidence>
<evidence type="ECO:0000256" key="8">
    <source>
        <dbReference type="ARBA" id="ARBA00023098"/>
    </source>
</evidence>
<evidence type="ECO:0000256" key="5">
    <source>
        <dbReference type="ARBA" id="ARBA00022989"/>
    </source>
</evidence>
<comment type="similarity">
    <text evidence="2">Belongs to the fatty acid desaturase type 2 family.</text>
</comment>